<reference evidence="1 2" key="1">
    <citation type="submission" date="2015-06" db="EMBL/GenBank/DDBJ databases">
        <title>Genome sequence of the organohalide-respiring Dehalogenimonas alkenigignens type strain (IP3-3T).</title>
        <authorList>
            <person name="Key T.A."/>
            <person name="Richmond D.P."/>
            <person name="Bowman K.S."/>
            <person name="Cho Y.-J."/>
            <person name="Chun J."/>
            <person name="da Costa M.S."/>
            <person name="Rainey F.A."/>
            <person name="Moe W.M."/>
        </authorList>
    </citation>
    <scope>NUCLEOTIDE SEQUENCE [LARGE SCALE GENOMIC DNA]</scope>
    <source>
        <strain evidence="1 2">IP3-3</strain>
    </source>
</reference>
<sequence length="99" mass="11741">MADPLPEYVRYRDEGCELSNSCLNCPFPRCIYEVPGGLQRYRQDKKAREIVFQHGRGLSAKQIARLLGESLRSVQRVIREFKRRTQLEIDENQREVWDE</sequence>
<protein>
    <submittedName>
        <fullName evidence="1">Uncharacterized protein</fullName>
    </submittedName>
</protein>
<name>A0A0W0GKU6_9CHLR</name>
<evidence type="ECO:0000313" key="2">
    <source>
        <dbReference type="Proteomes" id="UP000053947"/>
    </source>
</evidence>
<dbReference type="EMBL" id="LFDV01000001">
    <property type="protein sequence ID" value="KTB49181.1"/>
    <property type="molecule type" value="Genomic_DNA"/>
</dbReference>
<accession>A0A0W0GKU6</accession>
<gene>
    <name evidence="1" type="ORF">DEALK_00930</name>
</gene>
<dbReference type="Gene3D" id="1.10.10.10">
    <property type="entry name" value="Winged helix-like DNA-binding domain superfamily/Winged helix DNA-binding domain"/>
    <property type="match status" value="1"/>
</dbReference>
<dbReference type="AlphaFoldDB" id="A0A0W0GKU6"/>
<comment type="caution">
    <text evidence="1">The sequence shown here is derived from an EMBL/GenBank/DDBJ whole genome shotgun (WGS) entry which is preliminary data.</text>
</comment>
<keyword evidence="2" id="KW-1185">Reference proteome</keyword>
<evidence type="ECO:0000313" key="1">
    <source>
        <dbReference type="EMBL" id="KTB49181.1"/>
    </source>
</evidence>
<dbReference type="InterPro" id="IPR036388">
    <property type="entry name" value="WH-like_DNA-bd_sf"/>
</dbReference>
<organism evidence="1 2">
    <name type="scientific">Dehalogenimonas alkenigignens</name>
    <dbReference type="NCBI Taxonomy" id="1217799"/>
    <lineage>
        <taxon>Bacteria</taxon>
        <taxon>Bacillati</taxon>
        <taxon>Chloroflexota</taxon>
        <taxon>Dehalococcoidia</taxon>
        <taxon>Dehalococcoidales</taxon>
        <taxon>Dehalococcoidaceae</taxon>
        <taxon>Dehalogenimonas</taxon>
    </lineage>
</organism>
<dbReference type="Proteomes" id="UP000053947">
    <property type="component" value="Unassembled WGS sequence"/>
</dbReference>
<proteinExistence type="predicted"/>
<dbReference type="STRING" id="1217799.DEALK_00930"/>